<evidence type="ECO:0000313" key="4">
    <source>
        <dbReference type="Proteomes" id="UP000229401"/>
    </source>
</evidence>
<sequence>MVPASPCSARRARMTYGVLHKKRSIMKVFMKKFILILYLFLFCIFHSGVVYGDLLTDVTKELEDLKKTFSEINSANQTNEATLTKLNKQLQGIKTQVQQIESAVDQKKKEVKEGEKVFVYQKQLLNARAKSYYKNIGKNTLTLVQLLLSDNLSVSLRNFFYGKTLVDEDKRTIIKIVMYIKDIEEKKKELETEQIQLTALKADVEKQSTFLAGEVAKTKAYLGELSGKIAELAAERDRLIAGRLAALNLPQSAYTTSGGCSSDLTNGKDPGFSPRFGFFTFGIPHRVGMNQYGAWGRAKDNQDWNTILHAYYNFDDYKDVDQNMQIKVNDTNGFNSGNIVWSGSLEDYMKHIYEIPCSWTDNNSAALKAQAVAVRSYVLASTNNGDMSICATQYCQVFDKDHEKTDCDGSWLNAVKDTAGKVMIKDGNPISAYFSSTAGGYTYASGGDLNSRPWTKDTQDGKSAYNSFDDIKNNAYDGPSYGKSDWFYCDWGSRSNYGGTAWLTSGEVADIVNVIMLALKDGNTIGNLYQTDKPNPAGKETWDTNKVKEELKNRGLTTFNFIDSVSVSANFGSGRSTTVTVSGDAGTKTFDAWSEFKTYFNQRAPANIQIVGPLFNVEKR</sequence>
<gene>
    <name evidence="3" type="ORF">COY87_02050</name>
</gene>
<accession>A0A2M7QIS4</accession>
<feature type="coiled-coil region" evidence="1">
    <location>
        <begin position="180"/>
        <end position="207"/>
    </location>
</feature>
<feature type="coiled-coil region" evidence="1">
    <location>
        <begin position="55"/>
        <end position="117"/>
    </location>
</feature>
<dbReference type="Gene3D" id="6.10.250.3150">
    <property type="match status" value="1"/>
</dbReference>
<proteinExistence type="predicted"/>
<dbReference type="Pfam" id="PF08486">
    <property type="entry name" value="SpoIID"/>
    <property type="match status" value="1"/>
</dbReference>
<protein>
    <recommendedName>
        <fullName evidence="2">Sporulation stage II protein D amidase enhancer LytB N-terminal domain-containing protein</fullName>
    </recommendedName>
</protein>
<reference evidence="4" key="1">
    <citation type="submission" date="2017-09" db="EMBL/GenBank/DDBJ databases">
        <title>Depth-based differentiation of microbial function through sediment-hosted aquifers and enrichment of novel symbionts in the deep terrestrial subsurface.</title>
        <authorList>
            <person name="Probst A.J."/>
            <person name="Ladd B."/>
            <person name="Jarett J.K."/>
            <person name="Geller-Mcgrath D.E."/>
            <person name="Sieber C.M.K."/>
            <person name="Emerson J.B."/>
            <person name="Anantharaman K."/>
            <person name="Thomas B.C."/>
            <person name="Malmstrom R."/>
            <person name="Stieglmeier M."/>
            <person name="Klingl A."/>
            <person name="Woyke T."/>
            <person name="Ryan C.M."/>
            <person name="Banfield J.F."/>
        </authorList>
    </citation>
    <scope>NUCLEOTIDE SEQUENCE [LARGE SCALE GENOMIC DNA]</scope>
</reference>
<name>A0A2M7QIS4_9BACT</name>
<dbReference type="EMBL" id="PFLI01000066">
    <property type="protein sequence ID" value="PIY72234.1"/>
    <property type="molecule type" value="Genomic_DNA"/>
</dbReference>
<comment type="caution">
    <text evidence="3">The sequence shown here is derived from an EMBL/GenBank/DDBJ whole genome shotgun (WGS) entry which is preliminary data.</text>
</comment>
<evidence type="ECO:0000259" key="2">
    <source>
        <dbReference type="Pfam" id="PF08486"/>
    </source>
</evidence>
<keyword evidence="1" id="KW-0175">Coiled coil</keyword>
<dbReference type="InterPro" id="IPR013693">
    <property type="entry name" value="SpoIID/LytB_N"/>
</dbReference>
<dbReference type="Proteomes" id="UP000229401">
    <property type="component" value="Unassembled WGS sequence"/>
</dbReference>
<evidence type="ECO:0000313" key="3">
    <source>
        <dbReference type="EMBL" id="PIY72234.1"/>
    </source>
</evidence>
<organism evidence="3 4">
    <name type="scientific">Candidatus Roizmanbacteria bacterium CG_4_10_14_0_8_um_filter_33_9</name>
    <dbReference type="NCBI Taxonomy" id="1974826"/>
    <lineage>
        <taxon>Bacteria</taxon>
        <taxon>Candidatus Roizmaniibacteriota</taxon>
    </lineage>
</organism>
<evidence type="ECO:0000256" key="1">
    <source>
        <dbReference type="SAM" id="Coils"/>
    </source>
</evidence>
<dbReference type="AlphaFoldDB" id="A0A2M7QIS4"/>
<feature type="domain" description="Sporulation stage II protein D amidase enhancer LytB N-terminal" evidence="2">
    <location>
        <begin position="344"/>
        <end position="423"/>
    </location>
</feature>